<dbReference type="KEGG" id="naj:B1756_18625"/>
<accession>A0A2Z2HW41</accession>
<evidence type="ECO:0000313" key="3">
    <source>
        <dbReference type="Proteomes" id="UP000250088"/>
    </source>
</evidence>
<feature type="compositionally biased region" description="Basic and acidic residues" evidence="1">
    <location>
        <begin position="11"/>
        <end position="20"/>
    </location>
</feature>
<sequence length="61" mass="6766">MTSKPSATELHTYREGERLHTSTLGSDLAEQVRQGEFEGTLNSSFGNEEQAEQHVEDLTGE</sequence>
<feature type="compositionally biased region" description="Basic and acidic residues" evidence="1">
    <location>
        <begin position="51"/>
        <end position="61"/>
    </location>
</feature>
<dbReference type="AlphaFoldDB" id="A0A2Z2HW41"/>
<evidence type="ECO:0000313" key="2">
    <source>
        <dbReference type="EMBL" id="ARS91536.1"/>
    </source>
</evidence>
<protein>
    <submittedName>
        <fullName evidence="2">Uncharacterized protein</fullName>
    </submittedName>
</protein>
<keyword evidence="3" id="KW-1185">Reference proteome</keyword>
<organism evidence="2 3">
    <name type="scientific">Natrarchaeobaculum aegyptiacum</name>
    <dbReference type="NCBI Taxonomy" id="745377"/>
    <lineage>
        <taxon>Archaea</taxon>
        <taxon>Methanobacteriati</taxon>
        <taxon>Methanobacteriota</taxon>
        <taxon>Stenosarchaea group</taxon>
        <taxon>Halobacteria</taxon>
        <taxon>Halobacteriales</taxon>
        <taxon>Natrialbaceae</taxon>
        <taxon>Natrarchaeobaculum</taxon>
    </lineage>
</organism>
<gene>
    <name evidence="2" type="ORF">B1756_18625</name>
</gene>
<dbReference type="RefSeq" id="WP_086889905.1">
    <property type="nucleotide sequence ID" value="NZ_CP019893.1"/>
</dbReference>
<dbReference type="Proteomes" id="UP000250088">
    <property type="component" value="Chromosome"/>
</dbReference>
<dbReference type="EMBL" id="CP019893">
    <property type="protein sequence ID" value="ARS91536.1"/>
    <property type="molecule type" value="Genomic_DNA"/>
</dbReference>
<feature type="region of interest" description="Disordered" evidence="1">
    <location>
        <begin position="1"/>
        <end position="23"/>
    </location>
</feature>
<dbReference type="GeneID" id="32896132"/>
<evidence type="ECO:0000256" key="1">
    <source>
        <dbReference type="SAM" id="MobiDB-lite"/>
    </source>
</evidence>
<proteinExistence type="predicted"/>
<reference evidence="3" key="1">
    <citation type="submission" date="2017-02" db="EMBL/GenBank/DDBJ databases">
        <title>Natronthermophilus aegyptiacus gen. nov.,sp. nov., an aerobic, extremely halophilic alkalithermophilic archaeon isolated from the athalassohaline Wadi An Natrun, Egypt.</title>
        <authorList>
            <person name="Zhao B."/>
        </authorList>
    </citation>
    <scope>NUCLEOTIDE SEQUENCE [LARGE SCALE GENOMIC DNA]</scope>
    <source>
        <strain evidence="3">JW/NM-HA 15</strain>
    </source>
</reference>
<name>A0A2Z2HW41_9EURY</name>
<feature type="region of interest" description="Disordered" evidence="1">
    <location>
        <begin position="38"/>
        <end position="61"/>
    </location>
</feature>